<accession>A0A430PZX6</accession>
<dbReference type="AlphaFoldDB" id="A0A430PZX6"/>
<comment type="subcellular location">
    <subcellularLocation>
        <location evidence="1">Golgi apparatus</location>
        <location evidence="1">Golgi stack membrane</location>
        <topology evidence="1">Single-pass type II membrane protein</topology>
    </subcellularLocation>
</comment>
<evidence type="ECO:0000313" key="3">
    <source>
        <dbReference type="EMBL" id="RTG80918.1"/>
    </source>
</evidence>
<evidence type="ECO:0000313" key="4">
    <source>
        <dbReference type="Proteomes" id="UP000290809"/>
    </source>
</evidence>
<sequence>MIRENYKFYLSFENSLCSEYITEKLYKNALK</sequence>
<evidence type="ECO:0000259" key="2">
    <source>
        <dbReference type="Pfam" id="PF00852"/>
    </source>
</evidence>
<comment type="similarity">
    <text evidence="1">Belongs to the glycosyltransferase 10 family.</text>
</comment>
<keyword evidence="1" id="KW-0333">Golgi apparatus</keyword>
<comment type="caution">
    <text evidence="3">The sequence shown here is derived from an EMBL/GenBank/DDBJ whole genome shotgun (WGS) entry which is preliminary data.</text>
</comment>
<proteinExistence type="inferred from homology"/>
<gene>
    <name evidence="3" type="ORF">DC041_0004570</name>
</gene>
<keyword evidence="1" id="KW-0472">Membrane</keyword>
<dbReference type="EC" id="2.4.1.-" evidence="1"/>
<feature type="domain" description="Fucosyltransferase C-terminal" evidence="2">
    <location>
        <begin position="2"/>
        <end position="31"/>
    </location>
</feature>
<dbReference type="Pfam" id="PF00852">
    <property type="entry name" value="Glyco_transf_10"/>
    <property type="match status" value="1"/>
</dbReference>
<name>A0A430PZX6_SCHBO</name>
<keyword evidence="1" id="KW-0328">Glycosyltransferase</keyword>
<dbReference type="Gene3D" id="3.40.50.11660">
    <property type="entry name" value="Glycosyl transferase family 10, C-terminal domain"/>
    <property type="match status" value="1"/>
</dbReference>
<dbReference type="GO" id="GO:0016757">
    <property type="term" value="F:glycosyltransferase activity"/>
    <property type="evidence" value="ECO:0007669"/>
    <property type="project" value="UniProtKB-UniRule"/>
</dbReference>
<organism evidence="3 4">
    <name type="scientific">Schistosoma bovis</name>
    <name type="common">Blood fluke</name>
    <dbReference type="NCBI Taxonomy" id="6184"/>
    <lineage>
        <taxon>Eukaryota</taxon>
        <taxon>Metazoa</taxon>
        <taxon>Spiralia</taxon>
        <taxon>Lophotrochozoa</taxon>
        <taxon>Platyhelminthes</taxon>
        <taxon>Trematoda</taxon>
        <taxon>Digenea</taxon>
        <taxon>Strigeidida</taxon>
        <taxon>Schistosomatoidea</taxon>
        <taxon>Schistosomatidae</taxon>
        <taxon>Schistosoma</taxon>
    </lineage>
</organism>
<dbReference type="SUPFAM" id="SSF53756">
    <property type="entry name" value="UDP-Glycosyltransferase/glycogen phosphorylase"/>
    <property type="match status" value="1"/>
</dbReference>
<dbReference type="InterPro" id="IPR038577">
    <property type="entry name" value="GT10-like_C_sf"/>
</dbReference>
<keyword evidence="1" id="KW-0812">Transmembrane</keyword>
<dbReference type="UniPathway" id="UPA00378"/>
<dbReference type="InterPro" id="IPR055270">
    <property type="entry name" value="Glyco_tran_10_C"/>
</dbReference>
<keyword evidence="4" id="KW-1185">Reference proteome</keyword>
<dbReference type="Proteomes" id="UP000290809">
    <property type="component" value="Unassembled WGS sequence"/>
</dbReference>
<protein>
    <recommendedName>
        <fullName evidence="1">Fucosyltransferase</fullName>
        <ecNumber evidence="1">2.4.1.-</ecNumber>
    </recommendedName>
</protein>
<evidence type="ECO:0000256" key="1">
    <source>
        <dbReference type="RuleBase" id="RU003832"/>
    </source>
</evidence>
<reference evidence="3 4" key="1">
    <citation type="journal article" date="2019" name="PLoS Pathog.">
        <title>Genome sequence of the bovine parasite Schistosoma bovis Tanzania.</title>
        <authorList>
            <person name="Oey H."/>
            <person name="Zakrzewski M."/>
            <person name="Gobert G."/>
            <person name="Gravermann K."/>
            <person name="Stoye J."/>
            <person name="Jones M."/>
            <person name="Mcmanus D."/>
            <person name="Krause L."/>
        </authorList>
    </citation>
    <scope>NUCLEOTIDE SEQUENCE [LARGE SCALE GENOMIC DNA]</scope>
    <source>
        <strain evidence="3 4">TAN1997</strain>
    </source>
</reference>
<dbReference type="EMBL" id="QMKO01003754">
    <property type="protein sequence ID" value="RTG80918.1"/>
    <property type="molecule type" value="Genomic_DNA"/>
</dbReference>
<dbReference type="GO" id="GO:0032580">
    <property type="term" value="C:Golgi cisterna membrane"/>
    <property type="evidence" value="ECO:0007669"/>
    <property type="project" value="UniProtKB-SubCell"/>
</dbReference>
<keyword evidence="1" id="KW-0808">Transferase</keyword>